<comment type="caution">
    <text evidence="1">The sequence shown here is derived from an EMBL/GenBank/DDBJ whole genome shotgun (WGS) entry which is preliminary data.</text>
</comment>
<dbReference type="Proteomes" id="UP000688137">
    <property type="component" value="Unassembled WGS sequence"/>
</dbReference>
<accession>A0A8S1QTF2</accession>
<reference evidence="1" key="1">
    <citation type="submission" date="2021-01" db="EMBL/GenBank/DDBJ databases">
        <authorList>
            <consortium name="Genoscope - CEA"/>
            <person name="William W."/>
        </authorList>
    </citation>
    <scope>NUCLEOTIDE SEQUENCE</scope>
</reference>
<gene>
    <name evidence="1" type="ORF">PPRIM_AZ9-3.1.T2120006</name>
</gene>
<keyword evidence="2" id="KW-1185">Reference proteome</keyword>
<name>A0A8S1QTF2_PARPR</name>
<proteinExistence type="predicted"/>
<dbReference type="AlphaFoldDB" id="A0A8S1QTF2"/>
<dbReference type="EMBL" id="CAJJDM010000221">
    <property type="protein sequence ID" value="CAD8117820.1"/>
    <property type="molecule type" value="Genomic_DNA"/>
</dbReference>
<protein>
    <submittedName>
        <fullName evidence="1">Uncharacterized protein</fullName>
    </submittedName>
</protein>
<evidence type="ECO:0000313" key="2">
    <source>
        <dbReference type="Proteomes" id="UP000688137"/>
    </source>
</evidence>
<evidence type="ECO:0000313" key="1">
    <source>
        <dbReference type="EMBL" id="CAD8117820.1"/>
    </source>
</evidence>
<organism evidence="1 2">
    <name type="scientific">Paramecium primaurelia</name>
    <dbReference type="NCBI Taxonomy" id="5886"/>
    <lineage>
        <taxon>Eukaryota</taxon>
        <taxon>Sar</taxon>
        <taxon>Alveolata</taxon>
        <taxon>Ciliophora</taxon>
        <taxon>Intramacronucleata</taxon>
        <taxon>Oligohymenophorea</taxon>
        <taxon>Peniculida</taxon>
        <taxon>Parameciidae</taxon>
        <taxon>Paramecium</taxon>
    </lineage>
</organism>
<sequence length="383" mass="44924">MKQRNYFNSDITQNAKRACNIQHTYQQGLKFKRIFQFLAFKIQSSTSNIVYQLAGLVQVLQAVQFSLWFSIIRWNLYLGPFLLIGLNWQCERDYFIKRSNNICVPDKRIKSLISYFESTTFSAISSFQFVQDSTNLRSYPSLIFDCSSTKFVGSLLYSEGMSFQFENSQSLQFIRLKISFYNKSFQTYNKIQIRLDDQIQGEIIKTSYNYTFDKITKIIVRVSLGLILMMQSGQRQYQEFILMILYLFQKENNQLLGFRNTIIDSDNLKRNFAVCGDFSTYQKCNTNYLLFQNGCVSTCPVHSSNCVNYSNTIANLFLDSCYLFSKRVIQFKYEYFKIKILPYPFLFIIDEVIESNEKITIKINNNPIIELILLKISNGESKL</sequence>